<dbReference type="PANTHER" id="PTHR15680:SF9">
    <property type="entry name" value="LARGE RIBOSOMAL SUBUNIT PROTEIN BL19M"/>
    <property type="match status" value="1"/>
</dbReference>
<gene>
    <name evidence="5" type="ORF">FA10DRAFT_241500</name>
</gene>
<dbReference type="SUPFAM" id="SSF50104">
    <property type="entry name" value="Translation proteins SH3-like domain"/>
    <property type="match status" value="1"/>
</dbReference>
<comment type="similarity">
    <text evidence="1">Belongs to the bacterial ribosomal protein bL19 family.</text>
</comment>
<dbReference type="InterPro" id="IPR038657">
    <property type="entry name" value="Ribosomal_bL19_sf"/>
</dbReference>
<dbReference type="InterPro" id="IPR008991">
    <property type="entry name" value="Translation_prot_SH3-like_sf"/>
</dbReference>
<protein>
    <recommendedName>
        <fullName evidence="7">Ribosomal protein L19</fullName>
    </recommendedName>
</protein>
<dbReference type="InterPro" id="IPR001857">
    <property type="entry name" value="Ribosomal_bL19"/>
</dbReference>
<dbReference type="GO" id="GO:0006412">
    <property type="term" value="P:translation"/>
    <property type="evidence" value="ECO:0007669"/>
    <property type="project" value="InterPro"/>
</dbReference>
<dbReference type="OrthoDB" id="4726at2759"/>
<dbReference type="InParanoid" id="A0A316YN03"/>
<keyword evidence="6" id="KW-1185">Reference proteome</keyword>
<dbReference type="RefSeq" id="XP_025377837.1">
    <property type="nucleotide sequence ID" value="XM_025519251.1"/>
</dbReference>
<dbReference type="GO" id="GO:0003735">
    <property type="term" value="F:structural constituent of ribosome"/>
    <property type="evidence" value="ECO:0007669"/>
    <property type="project" value="InterPro"/>
</dbReference>
<dbReference type="PRINTS" id="PR00061">
    <property type="entry name" value="RIBOSOMALL19"/>
</dbReference>
<evidence type="ECO:0000313" key="5">
    <source>
        <dbReference type="EMBL" id="PWN90639.1"/>
    </source>
</evidence>
<name>A0A316YN03_9BASI</name>
<keyword evidence="2" id="KW-0689">Ribosomal protein</keyword>
<dbReference type="STRING" id="215250.A0A316YN03"/>
<dbReference type="Gene3D" id="2.30.30.790">
    <property type="match status" value="1"/>
</dbReference>
<evidence type="ECO:0000256" key="1">
    <source>
        <dbReference type="ARBA" id="ARBA00005781"/>
    </source>
</evidence>
<dbReference type="AlphaFoldDB" id="A0A316YN03"/>
<dbReference type="EMBL" id="KZ819636">
    <property type="protein sequence ID" value="PWN90639.1"/>
    <property type="molecule type" value="Genomic_DNA"/>
</dbReference>
<dbReference type="FunCoup" id="A0A316YN03">
    <property type="interactions" value="47"/>
</dbReference>
<dbReference type="Proteomes" id="UP000245768">
    <property type="component" value="Unassembled WGS sequence"/>
</dbReference>
<proteinExistence type="inferred from homology"/>
<dbReference type="Pfam" id="PF01245">
    <property type="entry name" value="Ribosomal_L19"/>
    <property type="match status" value="1"/>
</dbReference>
<evidence type="ECO:0000256" key="2">
    <source>
        <dbReference type="ARBA" id="ARBA00022980"/>
    </source>
</evidence>
<sequence>MDSLVQCFKRQARIGASAARRGASASSSRRSASTSAQSNNKNISYPYSPSAVVRARSPVPSGSASPSNPARGIMASLTQDMRHQHDPTGRLTALFSRTSTERVPPGSVLLVETWTNASKTTFSTFSGVLLAVRRRGTATSIVLRNVVQKLGVEVRFNIYSPLLKDVKVVQRALAGKDQKGGNLRRARRAKLYYLRRDDRKLAGIGKAIQSLRNEQQQKQQQQRGAKGGR</sequence>
<keyword evidence="3" id="KW-0687">Ribonucleoprotein</keyword>
<evidence type="ECO:0000256" key="3">
    <source>
        <dbReference type="ARBA" id="ARBA00023274"/>
    </source>
</evidence>
<evidence type="ECO:0000313" key="6">
    <source>
        <dbReference type="Proteomes" id="UP000245768"/>
    </source>
</evidence>
<accession>A0A316YN03</accession>
<feature type="region of interest" description="Disordered" evidence="4">
    <location>
        <begin position="13"/>
        <end position="45"/>
    </location>
</feature>
<organism evidence="5 6">
    <name type="scientific">Acaromyces ingoldii</name>
    <dbReference type="NCBI Taxonomy" id="215250"/>
    <lineage>
        <taxon>Eukaryota</taxon>
        <taxon>Fungi</taxon>
        <taxon>Dikarya</taxon>
        <taxon>Basidiomycota</taxon>
        <taxon>Ustilaginomycotina</taxon>
        <taxon>Exobasidiomycetes</taxon>
        <taxon>Exobasidiales</taxon>
        <taxon>Cryptobasidiaceae</taxon>
        <taxon>Acaromyces</taxon>
    </lineage>
</organism>
<reference evidence="5" key="1">
    <citation type="journal article" date="2018" name="Mol. Biol. Evol.">
        <title>Broad Genomic Sampling Reveals a Smut Pathogenic Ancestry of the Fungal Clade Ustilaginomycotina.</title>
        <authorList>
            <person name="Kijpornyongpan T."/>
            <person name="Mondo S.J."/>
            <person name="Barry K."/>
            <person name="Sandor L."/>
            <person name="Lee J."/>
            <person name="Lipzen A."/>
            <person name="Pangilinan J."/>
            <person name="LaButti K."/>
            <person name="Hainaut M."/>
            <person name="Henrissat B."/>
            <person name="Grigoriev I.V."/>
            <person name="Spatafora J.W."/>
            <person name="Aime M.C."/>
        </authorList>
    </citation>
    <scope>NUCLEOTIDE SEQUENCE [LARGE SCALE GENOMIC DNA]</scope>
    <source>
        <strain evidence="5">MCA 4198</strain>
    </source>
</reference>
<dbReference type="GeneID" id="37041167"/>
<feature type="compositionally biased region" description="Low complexity" evidence="4">
    <location>
        <begin position="13"/>
        <end position="38"/>
    </location>
</feature>
<evidence type="ECO:0000256" key="4">
    <source>
        <dbReference type="SAM" id="MobiDB-lite"/>
    </source>
</evidence>
<dbReference type="PANTHER" id="PTHR15680">
    <property type="entry name" value="RIBOSOMAL PROTEIN L19"/>
    <property type="match status" value="1"/>
</dbReference>
<evidence type="ECO:0008006" key="7">
    <source>
        <dbReference type="Google" id="ProtNLM"/>
    </source>
</evidence>
<dbReference type="GO" id="GO:0005762">
    <property type="term" value="C:mitochondrial large ribosomal subunit"/>
    <property type="evidence" value="ECO:0007669"/>
    <property type="project" value="TreeGrafter"/>
</dbReference>